<dbReference type="AlphaFoldDB" id="A0A3G8M228"/>
<reference evidence="2 3" key="1">
    <citation type="submission" date="2018-11" db="EMBL/GenBank/DDBJ databases">
        <title>Genome squencing of methanotrophic bacteria isolated from alkaline groundwater in Korea.</title>
        <authorList>
            <person name="Nguyen L.N."/>
        </authorList>
    </citation>
    <scope>NUCLEOTIDE SEQUENCE [LARGE SCALE GENOMIC DNA]</scope>
    <source>
        <strain evidence="2 3">GW6</strain>
    </source>
</reference>
<gene>
    <name evidence="2" type="ORF">EHO51_02655</name>
</gene>
<dbReference type="EMBL" id="CP034086">
    <property type="protein sequence ID" value="AZG75724.1"/>
    <property type="molecule type" value="Genomic_DNA"/>
</dbReference>
<feature type="domain" description="PIN" evidence="1">
    <location>
        <begin position="4"/>
        <end position="119"/>
    </location>
</feature>
<dbReference type="RefSeq" id="WP_124737585.1">
    <property type="nucleotide sequence ID" value="NZ_CP034086.1"/>
</dbReference>
<dbReference type="InterPro" id="IPR002716">
    <property type="entry name" value="PIN_dom"/>
</dbReference>
<evidence type="ECO:0000313" key="3">
    <source>
        <dbReference type="Proteomes" id="UP000273982"/>
    </source>
</evidence>
<dbReference type="Pfam" id="PF01850">
    <property type="entry name" value="PIN"/>
    <property type="match status" value="1"/>
</dbReference>
<sequence length="129" mass="14540">MRLLLDTHILLALIENRVADFGSHVQLLLKNEDAEFVVSVASLWEIAIKWRLGKLELAINLEMLPELLEAMGIEVISINARHALVAVEPEPHTRDPFDRLLLAQCKIEALRLVTIDRALLDHPLAARKA</sequence>
<dbReference type="Proteomes" id="UP000273982">
    <property type="component" value="Chromosome"/>
</dbReference>
<protein>
    <submittedName>
        <fullName evidence="2">Type II toxin-antitoxin system VapC family toxin</fullName>
    </submittedName>
</protein>
<organism evidence="2 3">
    <name type="scientific">Methylocystis rosea</name>
    <dbReference type="NCBI Taxonomy" id="173366"/>
    <lineage>
        <taxon>Bacteria</taxon>
        <taxon>Pseudomonadati</taxon>
        <taxon>Pseudomonadota</taxon>
        <taxon>Alphaproteobacteria</taxon>
        <taxon>Hyphomicrobiales</taxon>
        <taxon>Methylocystaceae</taxon>
        <taxon>Methylocystis</taxon>
    </lineage>
</organism>
<dbReference type="SUPFAM" id="SSF88723">
    <property type="entry name" value="PIN domain-like"/>
    <property type="match status" value="1"/>
</dbReference>
<dbReference type="PANTHER" id="PTHR36173:SF2">
    <property type="entry name" value="RIBONUCLEASE VAPC16"/>
    <property type="match status" value="1"/>
</dbReference>
<dbReference type="KEGG" id="mros:EHO51_02655"/>
<dbReference type="Gene3D" id="3.40.50.1010">
    <property type="entry name" value="5'-nuclease"/>
    <property type="match status" value="1"/>
</dbReference>
<dbReference type="InterPro" id="IPR029060">
    <property type="entry name" value="PIN-like_dom_sf"/>
</dbReference>
<dbReference type="CDD" id="cd09872">
    <property type="entry name" value="PIN_Sll0205-like"/>
    <property type="match status" value="1"/>
</dbReference>
<name>A0A3G8M228_9HYPH</name>
<evidence type="ECO:0000259" key="1">
    <source>
        <dbReference type="Pfam" id="PF01850"/>
    </source>
</evidence>
<evidence type="ECO:0000313" key="2">
    <source>
        <dbReference type="EMBL" id="AZG75724.1"/>
    </source>
</evidence>
<accession>A0A3G8M228</accession>
<dbReference type="InterPro" id="IPR041705">
    <property type="entry name" value="PIN_Sll0205"/>
</dbReference>
<proteinExistence type="predicted"/>
<dbReference type="InterPro" id="IPR052919">
    <property type="entry name" value="TA_system_RNase"/>
</dbReference>
<dbReference type="PANTHER" id="PTHR36173">
    <property type="entry name" value="RIBONUCLEASE VAPC16-RELATED"/>
    <property type="match status" value="1"/>
</dbReference>